<keyword evidence="6 12" id="KW-0418">Kinase</keyword>
<dbReference type="CDD" id="cd16917">
    <property type="entry name" value="HATPase_UhpB-NarQ-NarX-like"/>
    <property type="match status" value="1"/>
</dbReference>
<proteinExistence type="predicted"/>
<keyword evidence="9" id="KW-0812">Transmembrane</keyword>
<evidence type="ECO:0000256" key="5">
    <source>
        <dbReference type="ARBA" id="ARBA00022741"/>
    </source>
</evidence>
<accession>A0ABV6LYL6</accession>
<dbReference type="Gene3D" id="1.20.5.1930">
    <property type="match status" value="1"/>
</dbReference>
<keyword evidence="5" id="KW-0547">Nucleotide-binding</keyword>
<feature type="domain" description="DUF7134" evidence="11">
    <location>
        <begin position="6"/>
        <end position="153"/>
    </location>
</feature>
<evidence type="ECO:0000256" key="2">
    <source>
        <dbReference type="ARBA" id="ARBA00012438"/>
    </source>
</evidence>
<reference evidence="12 13" key="1">
    <citation type="submission" date="2024-09" db="EMBL/GenBank/DDBJ databases">
        <authorList>
            <person name="Sun Q."/>
            <person name="Mori K."/>
        </authorList>
    </citation>
    <scope>NUCLEOTIDE SEQUENCE [LARGE SCALE GENOMIC DNA]</scope>
    <source>
        <strain evidence="12 13">TBRC 3947</strain>
    </source>
</reference>
<dbReference type="EMBL" id="JBHLUH010000009">
    <property type="protein sequence ID" value="MFC0527520.1"/>
    <property type="molecule type" value="Genomic_DNA"/>
</dbReference>
<sequence length="367" mass="38664">MPAPSRPRPVDVALTLALLAWAVVEAVTAHGPGTLGQRLVYAVGVTAPVLWRRRAPLWVVAALLSVLMVRIALMPGMEDSTFPFPSLLVATFSAALYAERRWSAAAAGVATVVAMLSMFPLGYYGEPDGVGQVVILGFFVCGAWGAGWLVRRRADSVREAERATGEAVAEERARIAREIHDVVAHSLSIVAVQAGAAEALIDAEPETAREHIAAARRTAREALAEMRHVLDVTGGGGGLAPQPTLERVADLVDDVRDAGLPVTLTVDGIRGPVPAGVDLAAFRIVQEALTNVRRHAGNAPTTVRLGYDAEGIDIEVSNAMPAGVAVRGAGRGLVGMRERARLYGGTVFAGPDGDRFAVRARLPWSTS</sequence>
<keyword evidence="9" id="KW-1133">Transmembrane helix</keyword>
<evidence type="ECO:0000313" key="13">
    <source>
        <dbReference type="Proteomes" id="UP001589867"/>
    </source>
</evidence>
<evidence type="ECO:0000256" key="7">
    <source>
        <dbReference type="ARBA" id="ARBA00022840"/>
    </source>
</evidence>
<evidence type="ECO:0000256" key="4">
    <source>
        <dbReference type="ARBA" id="ARBA00022679"/>
    </source>
</evidence>
<feature type="transmembrane region" description="Helical" evidence="9">
    <location>
        <begin position="105"/>
        <end position="124"/>
    </location>
</feature>
<dbReference type="Pfam" id="PF07730">
    <property type="entry name" value="HisKA_3"/>
    <property type="match status" value="1"/>
</dbReference>
<keyword evidence="13" id="KW-1185">Reference proteome</keyword>
<keyword evidence="3" id="KW-0597">Phosphoprotein</keyword>
<organism evidence="12 13">
    <name type="scientific">Phytohabitans kaempferiae</name>
    <dbReference type="NCBI Taxonomy" id="1620943"/>
    <lineage>
        <taxon>Bacteria</taxon>
        <taxon>Bacillati</taxon>
        <taxon>Actinomycetota</taxon>
        <taxon>Actinomycetes</taxon>
        <taxon>Micromonosporales</taxon>
        <taxon>Micromonosporaceae</taxon>
    </lineage>
</organism>
<dbReference type="PANTHER" id="PTHR24421">
    <property type="entry name" value="NITRATE/NITRITE SENSOR PROTEIN NARX-RELATED"/>
    <property type="match status" value="1"/>
</dbReference>
<feature type="transmembrane region" description="Helical" evidence="9">
    <location>
        <begin position="130"/>
        <end position="150"/>
    </location>
</feature>
<protein>
    <recommendedName>
        <fullName evidence="2">histidine kinase</fullName>
        <ecNumber evidence="2">2.7.13.3</ecNumber>
    </recommendedName>
</protein>
<dbReference type="InterPro" id="IPR011712">
    <property type="entry name" value="Sig_transdc_His_kin_sub3_dim/P"/>
</dbReference>
<dbReference type="InterPro" id="IPR036890">
    <property type="entry name" value="HATPase_C_sf"/>
</dbReference>
<keyword evidence="7" id="KW-0067">ATP-binding</keyword>
<evidence type="ECO:0000313" key="12">
    <source>
        <dbReference type="EMBL" id="MFC0527520.1"/>
    </source>
</evidence>
<keyword evidence="9" id="KW-0472">Membrane</keyword>
<comment type="catalytic activity">
    <reaction evidence="1">
        <text>ATP + protein L-histidine = ADP + protein N-phospho-L-histidine.</text>
        <dbReference type="EC" id="2.7.13.3"/>
    </reaction>
</comment>
<comment type="caution">
    <text evidence="12">The sequence shown here is derived from an EMBL/GenBank/DDBJ whole genome shotgun (WGS) entry which is preliminary data.</text>
</comment>
<dbReference type="RefSeq" id="WP_377247585.1">
    <property type="nucleotide sequence ID" value="NZ_JBHLUH010000009.1"/>
</dbReference>
<dbReference type="Pfam" id="PF23539">
    <property type="entry name" value="DUF7134"/>
    <property type="match status" value="1"/>
</dbReference>
<name>A0ABV6LYL6_9ACTN</name>
<evidence type="ECO:0000256" key="1">
    <source>
        <dbReference type="ARBA" id="ARBA00000085"/>
    </source>
</evidence>
<dbReference type="InterPro" id="IPR050482">
    <property type="entry name" value="Sensor_HK_TwoCompSys"/>
</dbReference>
<evidence type="ECO:0000256" key="9">
    <source>
        <dbReference type="SAM" id="Phobius"/>
    </source>
</evidence>
<dbReference type="SUPFAM" id="SSF55874">
    <property type="entry name" value="ATPase domain of HSP90 chaperone/DNA topoisomerase II/histidine kinase"/>
    <property type="match status" value="1"/>
</dbReference>
<feature type="transmembrane region" description="Helical" evidence="9">
    <location>
        <begin position="58"/>
        <end position="76"/>
    </location>
</feature>
<dbReference type="InterPro" id="IPR055558">
    <property type="entry name" value="DUF7134"/>
</dbReference>
<dbReference type="Proteomes" id="UP001589867">
    <property type="component" value="Unassembled WGS sequence"/>
</dbReference>
<dbReference type="Gene3D" id="3.30.565.10">
    <property type="entry name" value="Histidine kinase-like ATPase, C-terminal domain"/>
    <property type="match status" value="1"/>
</dbReference>
<evidence type="ECO:0000256" key="3">
    <source>
        <dbReference type="ARBA" id="ARBA00022553"/>
    </source>
</evidence>
<evidence type="ECO:0000256" key="8">
    <source>
        <dbReference type="ARBA" id="ARBA00023012"/>
    </source>
</evidence>
<evidence type="ECO:0000259" key="11">
    <source>
        <dbReference type="Pfam" id="PF23539"/>
    </source>
</evidence>
<feature type="domain" description="Signal transduction histidine kinase subgroup 3 dimerisation and phosphoacceptor" evidence="10">
    <location>
        <begin position="171"/>
        <end position="231"/>
    </location>
</feature>
<evidence type="ECO:0000256" key="6">
    <source>
        <dbReference type="ARBA" id="ARBA00022777"/>
    </source>
</evidence>
<keyword evidence="4" id="KW-0808">Transferase</keyword>
<keyword evidence="8" id="KW-0902">Two-component regulatory system</keyword>
<dbReference type="PANTHER" id="PTHR24421:SF10">
    <property type="entry name" value="NITRATE_NITRITE SENSOR PROTEIN NARQ"/>
    <property type="match status" value="1"/>
</dbReference>
<dbReference type="EC" id="2.7.13.3" evidence="2"/>
<dbReference type="GO" id="GO:0016301">
    <property type="term" value="F:kinase activity"/>
    <property type="evidence" value="ECO:0007669"/>
    <property type="project" value="UniProtKB-KW"/>
</dbReference>
<evidence type="ECO:0000259" key="10">
    <source>
        <dbReference type="Pfam" id="PF07730"/>
    </source>
</evidence>
<gene>
    <name evidence="12" type="ORF">ACFFIA_07600</name>
</gene>